<gene>
    <name evidence="2" type="ORF">LCGC14_2219680</name>
</gene>
<keyword evidence="1" id="KW-1133">Transmembrane helix</keyword>
<proteinExistence type="predicted"/>
<accession>A0A0F9DBH1</accession>
<feature type="transmembrane region" description="Helical" evidence="1">
    <location>
        <begin position="20"/>
        <end position="41"/>
    </location>
</feature>
<keyword evidence="1" id="KW-0812">Transmembrane</keyword>
<protein>
    <submittedName>
        <fullName evidence="2">Uncharacterized protein</fullName>
    </submittedName>
</protein>
<dbReference type="AlphaFoldDB" id="A0A0F9DBH1"/>
<reference evidence="2" key="1">
    <citation type="journal article" date="2015" name="Nature">
        <title>Complex archaea that bridge the gap between prokaryotes and eukaryotes.</title>
        <authorList>
            <person name="Spang A."/>
            <person name="Saw J.H."/>
            <person name="Jorgensen S.L."/>
            <person name="Zaremba-Niedzwiedzka K."/>
            <person name="Martijn J."/>
            <person name="Lind A.E."/>
            <person name="van Eijk R."/>
            <person name="Schleper C."/>
            <person name="Guy L."/>
            <person name="Ettema T.J."/>
        </authorList>
    </citation>
    <scope>NUCLEOTIDE SEQUENCE</scope>
</reference>
<dbReference type="EMBL" id="LAZR01029632">
    <property type="protein sequence ID" value="KKL59004.1"/>
    <property type="molecule type" value="Genomic_DNA"/>
</dbReference>
<organism evidence="2">
    <name type="scientific">marine sediment metagenome</name>
    <dbReference type="NCBI Taxonomy" id="412755"/>
    <lineage>
        <taxon>unclassified sequences</taxon>
        <taxon>metagenomes</taxon>
        <taxon>ecological metagenomes</taxon>
    </lineage>
</organism>
<feature type="non-terminal residue" evidence="2">
    <location>
        <position position="1"/>
    </location>
</feature>
<evidence type="ECO:0000256" key="1">
    <source>
        <dbReference type="SAM" id="Phobius"/>
    </source>
</evidence>
<keyword evidence="1" id="KW-0472">Membrane</keyword>
<comment type="caution">
    <text evidence="2">The sequence shown here is derived from an EMBL/GenBank/DDBJ whole genome shotgun (WGS) entry which is preliminary data.</text>
</comment>
<name>A0A0F9DBH1_9ZZZZ</name>
<sequence length="106" mass="11188">ATMRMAEDDTLLTAHTAGDALTQFVGAAAVSTSAGFVLPALSSTKQNVYRFNMDLKGRKRYISINFAPELQTVGVGCNAVLHRVADGADIRTVGTASDGMRLIQNG</sequence>
<evidence type="ECO:0000313" key="2">
    <source>
        <dbReference type="EMBL" id="KKL59004.1"/>
    </source>
</evidence>